<feature type="transmembrane region" description="Helical" evidence="1">
    <location>
        <begin position="417"/>
        <end position="435"/>
    </location>
</feature>
<evidence type="ECO:0000256" key="1">
    <source>
        <dbReference type="SAM" id="Phobius"/>
    </source>
</evidence>
<dbReference type="AlphaFoldDB" id="A0A7M2WWS9"/>
<organism evidence="2 3">
    <name type="scientific">Humisphaera borealis</name>
    <dbReference type="NCBI Taxonomy" id="2807512"/>
    <lineage>
        <taxon>Bacteria</taxon>
        <taxon>Pseudomonadati</taxon>
        <taxon>Planctomycetota</taxon>
        <taxon>Phycisphaerae</taxon>
        <taxon>Tepidisphaerales</taxon>
        <taxon>Tepidisphaeraceae</taxon>
        <taxon>Humisphaera</taxon>
    </lineage>
</organism>
<protein>
    <submittedName>
        <fullName evidence="2">Uncharacterized protein</fullName>
    </submittedName>
</protein>
<dbReference type="Proteomes" id="UP000593765">
    <property type="component" value="Chromosome"/>
</dbReference>
<reference evidence="2 3" key="1">
    <citation type="submission" date="2020-10" db="EMBL/GenBank/DDBJ databases">
        <title>Wide distribution of Phycisphaera-like planctomycetes from WD2101 soil group in peatlands and genome analysis of the first cultivated representative.</title>
        <authorList>
            <person name="Dedysh S.N."/>
            <person name="Beletsky A.V."/>
            <person name="Ivanova A."/>
            <person name="Kulichevskaya I.S."/>
            <person name="Suzina N.E."/>
            <person name="Philippov D.A."/>
            <person name="Rakitin A.L."/>
            <person name="Mardanov A.V."/>
            <person name="Ravin N.V."/>
        </authorList>
    </citation>
    <scope>NUCLEOTIDE SEQUENCE [LARGE SCALE GENOMIC DNA]</scope>
    <source>
        <strain evidence="2 3">M1803</strain>
    </source>
</reference>
<accession>A0A7M2WWS9</accession>
<feature type="transmembrane region" description="Helical" evidence="1">
    <location>
        <begin position="447"/>
        <end position="465"/>
    </location>
</feature>
<keyword evidence="1" id="KW-0812">Transmembrane</keyword>
<feature type="transmembrane region" description="Helical" evidence="1">
    <location>
        <begin position="133"/>
        <end position="151"/>
    </location>
</feature>
<feature type="transmembrane region" description="Helical" evidence="1">
    <location>
        <begin position="157"/>
        <end position="174"/>
    </location>
</feature>
<sequence>MTAKTASANTAAFVSPPPGESHVRFVLWTLAAVATFVLAVVTAVSFPDRISFINDEPRQLAKAYYSNKAGTLAPYGLQGNFQFTYGPTATQIYQVILLFTQDPLTIAAVRAGLSAAITVLGLLWLARTLRLNPWFAAAISLAPFLWVYHRIIWDASWAIPIGTLGLAAYAAFVARGGGVRLGVAIFCTLILPFIHPQDVLLSAPIGLHMLWRHWRSLLRLWPAVVIPLAVVLVLNWQYIQHVRKEIRQMRESGGSSVSVAQYPEGVVPEEKEWIPPRAKSFLSPFLSGRILSGYKFVDGGFTSDDWGDRAARWGKAGSLIIYPLIWLGLAVAFWSVFWRFPRSVAPWEQRARLLRRTAKDGDSREPAESDAAATDAPVAVVSRADPTPARRAIAIIAMGSALFQALLFGAKKIPIEPQYFFGTFVVHVVLAWYAVEWLKRYRLETAMVLVYGLSVGAITFGQIYLDSVRPLTGSPRAARPEILPLGMQVEAAAALNNYADDQVMTDVSFYQRFPQAMRSLRLLMPPKAGKDRPTAGNLVLTFGDGPNGPGTKLVVIEARTAAQVPADAKPLNVRPLPNGWLPGAKEE</sequence>
<keyword evidence="1" id="KW-0472">Membrane</keyword>
<feature type="transmembrane region" description="Helical" evidence="1">
    <location>
        <begin position="220"/>
        <end position="239"/>
    </location>
</feature>
<keyword evidence="3" id="KW-1185">Reference proteome</keyword>
<feature type="transmembrane region" description="Helical" evidence="1">
    <location>
        <begin position="319"/>
        <end position="340"/>
    </location>
</feature>
<dbReference type="KEGG" id="hbs:IPV69_00295"/>
<keyword evidence="1" id="KW-1133">Transmembrane helix</keyword>
<dbReference type="RefSeq" id="WP_206292909.1">
    <property type="nucleotide sequence ID" value="NZ_CP063458.1"/>
</dbReference>
<dbReference type="EMBL" id="CP063458">
    <property type="protein sequence ID" value="QOV89849.1"/>
    <property type="molecule type" value="Genomic_DNA"/>
</dbReference>
<gene>
    <name evidence="2" type="ORF">IPV69_00295</name>
</gene>
<proteinExistence type="predicted"/>
<name>A0A7M2WWS9_9BACT</name>
<feature type="transmembrane region" description="Helical" evidence="1">
    <location>
        <begin position="107"/>
        <end position="126"/>
    </location>
</feature>
<evidence type="ECO:0000313" key="3">
    <source>
        <dbReference type="Proteomes" id="UP000593765"/>
    </source>
</evidence>
<evidence type="ECO:0000313" key="2">
    <source>
        <dbReference type="EMBL" id="QOV89849.1"/>
    </source>
</evidence>
<feature type="transmembrane region" description="Helical" evidence="1">
    <location>
        <begin position="25"/>
        <end position="46"/>
    </location>
</feature>
<feature type="transmembrane region" description="Helical" evidence="1">
    <location>
        <begin position="181"/>
        <end position="200"/>
    </location>
</feature>